<dbReference type="EMBL" id="SJPG01000002">
    <property type="protein sequence ID" value="TWT55683.1"/>
    <property type="molecule type" value="Genomic_DNA"/>
</dbReference>
<sequence>MRIQIENNKSAHNWRTQLIKEINMGGITYVMKFDCISVDVLIVQDFQEWKVSRSPSSRLRLPETTVPPGD</sequence>
<comment type="caution">
    <text evidence="1">The sequence shown here is derived from an EMBL/GenBank/DDBJ whole genome shotgun (WGS) entry which is preliminary data.</text>
</comment>
<evidence type="ECO:0000313" key="2">
    <source>
        <dbReference type="Proteomes" id="UP000316095"/>
    </source>
</evidence>
<name>A0A5C5X0J6_9PLAN</name>
<gene>
    <name evidence="1" type="ORF">Pan54_53290</name>
</gene>
<evidence type="ECO:0000313" key="1">
    <source>
        <dbReference type="EMBL" id="TWT55683.1"/>
    </source>
</evidence>
<reference evidence="1 2" key="1">
    <citation type="submission" date="2019-02" db="EMBL/GenBank/DDBJ databases">
        <title>Deep-cultivation of Planctomycetes and their phenomic and genomic characterization uncovers novel biology.</title>
        <authorList>
            <person name="Wiegand S."/>
            <person name="Jogler M."/>
            <person name="Boedeker C."/>
            <person name="Pinto D."/>
            <person name="Vollmers J."/>
            <person name="Rivas-Marin E."/>
            <person name="Kohn T."/>
            <person name="Peeters S.H."/>
            <person name="Heuer A."/>
            <person name="Rast P."/>
            <person name="Oberbeckmann S."/>
            <person name="Bunk B."/>
            <person name="Jeske O."/>
            <person name="Meyerdierks A."/>
            <person name="Storesund J.E."/>
            <person name="Kallscheuer N."/>
            <person name="Luecker S."/>
            <person name="Lage O.M."/>
            <person name="Pohl T."/>
            <person name="Merkel B.J."/>
            <person name="Hornburger P."/>
            <person name="Mueller R.-W."/>
            <person name="Bruemmer F."/>
            <person name="Labrenz M."/>
            <person name="Spormann A.M."/>
            <person name="Op Den Camp H."/>
            <person name="Overmann J."/>
            <person name="Amann R."/>
            <person name="Jetten M.S.M."/>
            <person name="Mascher T."/>
            <person name="Medema M.H."/>
            <person name="Devos D.P."/>
            <person name="Kaster A.-K."/>
            <person name="Ovreas L."/>
            <person name="Rohde M."/>
            <person name="Galperin M.Y."/>
            <person name="Jogler C."/>
        </authorList>
    </citation>
    <scope>NUCLEOTIDE SEQUENCE [LARGE SCALE GENOMIC DNA]</scope>
    <source>
        <strain evidence="1 2">Pan54</strain>
    </source>
</reference>
<proteinExistence type="predicted"/>
<accession>A0A5C5X0J6</accession>
<dbReference type="AlphaFoldDB" id="A0A5C5X0J6"/>
<dbReference type="Proteomes" id="UP000316095">
    <property type="component" value="Unassembled WGS sequence"/>
</dbReference>
<keyword evidence="2" id="KW-1185">Reference proteome</keyword>
<organism evidence="1 2">
    <name type="scientific">Rubinisphaera italica</name>
    <dbReference type="NCBI Taxonomy" id="2527969"/>
    <lineage>
        <taxon>Bacteria</taxon>
        <taxon>Pseudomonadati</taxon>
        <taxon>Planctomycetota</taxon>
        <taxon>Planctomycetia</taxon>
        <taxon>Planctomycetales</taxon>
        <taxon>Planctomycetaceae</taxon>
        <taxon>Rubinisphaera</taxon>
    </lineage>
</organism>
<protein>
    <submittedName>
        <fullName evidence="1">Uncharacterized protein</fullName>
    </submittedName>
</protein>